<dbReference type="Proteomes" id="UP000886724">
    <property type="component" value="Unassembled WGS sequence"/>
</dbReference>
<gene>
    <name evidence="4" type="ORF">H9980_02985</name>
</gene>
<dbReference type="PROSITE" id="PS01081">
    <property type="entry name" value="HTH_TETR_1"/>
    <property type="match status" value="1"/>
</dbReference>
<evidence type="ECO:0000256" key="2">
    <source>
        <dbReference type="PROSITE-ProRule" id="PRU00335"/>
    </source>
</evidence>
<dbReference type="PANTHER" id="PTHR43479:SF11">
    <property type="entry name" value="ACREF_ENVCD OPERON REPRESSOR-RELATED"/>
    <property type="match status" value="1"/>
</dbReference>
<accession>A0A9D2BLY3</accession>
<dbReference type="PANTHER" id="PTHR43479">
    <property type="entry name" value="ACREF/ENVCD OPERON REPRESSOR-RELATED"/>
    <property type="match status" value="1"/>
</dbReference>
<dbReference type="InterPro" id="IPR023772">
    <property type="entry name" value="DNA-bd_HTH_TetR-type_CS"/>
</dbReference>
<keyword evidence="1 2" id="KW-0238">DNA-binding</keyword>
<comment type="caution">
    <text evidence="4">The sequence shown here is derived from an EMBL/GenBank/DDBJ whole genome shotgun (WGS) entry which is preliminary data.</text>
</comment>
<dbReference type="Gene3D" id="1.10.357.10">
    <property type="entry name" value="Tetracycline Repressor, domain 2"/>
    <property type="match status" value="1"/>
</dbReference>
<dbReference type="InterPro" id="IPR009057">
    <property type="entry name" value="Homeodomain-like_sf"/>
</dbReference>
<dbReference type="InterPro" id="IPR050624">
    <property type="entry name" value="HTH-type_Tx_Regulator"/>
</dbReference>
<evidence type="ECO:0000313" key="5">
    <source>
        <dbReference type="Proteomes" id="UP000886724"/>
    </source>
</evidence>
<feature type="domain" description="HTH tetR-type" evidence="3">
    <location>
        <begin position="6"/>
        <end position="66"/>
    </location>
</feature>
<name>A0A9D2BLY3_9FIRM</name>
<feature type="DNA-binding region" description="H-T-H motif" evidence="2">
    <location>
        <begin position="29"/>
        <end position="48"/>
    </location>
</feature>
<evidence type="ECO:0000313" key="4">
    <source>
        <dbReference type="EMBL" id="HIX80923.1"/>
    </source>
</evidence>
<reference evidence="4" key="1">
    <citation type="journal article" date="2021" name="PeerJ">
        <title>Extensive microbial diversity within the chicken gut microbiome revealed by metagenomics and culture.</title>
        <authorList>
            <person name="Gilroy R."/>
            <person name="Ravi A."/>
            <person name="Getino M."/>
            <person name="Pursley I."/>
            <person name="Horton D.L."/>
            <person name="Alikhan N.F."/>
            <person name="Baker D."/>
            <person name="Gharbi K."/>
            <person name="Hall N."/>
            <person name="Watson M."/>
            <person name="Adriaenssens E.M."/>
            <person name="Foster-Nyarko E."/>
            <person name="Jarju S."/>
            <person name="Secka A."/>
            <person name="Antonio M."/>
            <person name="Oren A."/>
            <person name="Chaudhuri R.R."/>
            <person name="La Ragione R."/>
            <person name="Hildebrand F."/>
            <person name="Pallen M.J."/>
        </authorList>
    </citation>
    <scope>NUCLEOTIDE SEQUENCE</scope>
    <source>
        <strain evidence="4">ChiGjej1B1-14440</strain>
    </source>
</reference>
<dbReference type="SUPFAM" id="SSF46689">
    <property type="entry name" value="Homeodomain-like"/>
    <property type="match status" value="1"/>
</dbReference>
<dbReference type="GO" id="GO:0003677">
    <property type="term" value="F:DNA binding"/>
    <property type="evidence" value="ECO:0007669"/>
    <property type="project" value="UniProtKB-UniRule"/>
</dbReference>
<dbReference type="InterPro" id="IPR001647">
    <property type="entry name" value="HTH_TetR"/>
</dbReference>
<organism evidence="4 5">
    <name type="scientific">Candidatus Erysipelatoclostridium merdavium</name>
    <dbReference type="NCBI Taxonomy" id="2838566"/>
    <lineage>
        <taxon>Bacteria</taxon>
        <taxon>Bacillati</taxon>
        <taxon>Bacillota</taxon>
        <taxon>Erysipelotrichia</taxon>
        <taxon>Erysipelotrichales</taxon>
        <taxon>Erysipelotrichales incertae sedis</taxon>
    </lineage>
</organism>
<dbReference type="AlphaFoldDB" id="A0A9D2BLY3"/>
<dbReference type="PROSITE" id="PS50977">
    <property type="entry name" value="HTH_TETR_2"/>
    <property type="match status" value="1"/>
</dbReference>
<sequence>MKDTGKQTRAKIIQVIEDLVNEKSLDKISVREICQKANIAVGTFYIYFSSKEEALLYVYHQLDEQFKNLKLDQTPLENIKLILTAYYNMVDIEPLRVYRTLYSCHLNHYDNYYFDEKRDVFIVLFNEIEKMVQDKMQAKKITWLILDFCRGRIFNFLIKYEEDIVEWIDEQIILTIDYLHFLIERRLK</sequence>
<reference evidence="4" key="2">
    <citation type="submission" date="2021-04" db="EMBL/GenBank/DDBJ databases">
        <authorList>
            <person name="Gilroy R."/>
        </authorList>
    </citation>
    <scope>NUCLEOTIDE SEQUENCE</scope>
    <source>
        <strain evidence="4">ChiGjej1B1-14440</strain>
    </source>
</reference>
<dbReference type="Pfam" id="PF00440">
    <property type="entry name" value="TetR_N"/>
    <property type="match status" value="1"/>
</dbReference>
<proteinExistence type="predicted"/>
<dbReference type="EMBL" id="DXET01000073">
    <property type="protein sequence ID" value="HIX80923.1"/>
    <property type="molecule type" value="Genomic_DNA"/>
</dbReference>
<evidence type="ECO:0000259" key="3">
    <source>
        <dbReference type="PROSITE" id="PS50977"/>
    </source>
</evidence>
<evidence type="ECO:0000256" key="1">
    <source>
        <dbReference type="ARBA" id="ARBA00023125"/>
    </source>
</evidence>
<protein>
    <submittedName>
        <fullName evidence="4">TetR/AcrR family transcriptional regulator</fullName>
    </submittedName>
</protein>